<dbReference type="PANTHER" id="PTHR14058">
    <property type="entry name" value="AMYLOID BETA A4 PRECURSOR PROTEIN-BINDING FAMILY B"/>
    <property type="match status" value="1"/>
</dbReference>
<accession>B0XJC7</accession>
<feature type="region of interest" description="Disordered" evidence="1">
    <location>
        <begin position="198"/>
        <end position="253"/>
    </location>
</feature>
<dbReference type="SUPFAM" id="SSF51045">
    <property type="entry name" value="WW domain"/>
    <property type="match status" value="1"/>
</dbReference>
<dbReference type="GO" id="GO:0006355">
    <property type="term" value="P:regulation of DNA-templated transcription"/>
    <property type="evidence" value="ECO:0007669"/>
    <property type="project" value="TreeGrafter"/>
</dbReference>
<dbReference type="VEuPathDB" id="VectorBase:CPIJ019386"/>
<name>B0XJC7_CULQU</name>
<reference evidence="4" key="2">
    <citation type="submission" date="2021-02" db="UniProtKB">
        <authorList>
            <consortium name="EnsemblMetazoa"/>
        </authorList>
    </citation>
    <scope>IDENTIFICATION</scope>
    <source>
        <strain evidence="4">JHB</strain>
    </source>
</reference>
<proteinExistence type="predicted"/>
<dbReference type="Proteomes" id="UP000002320">
    <property type="component" value="Unassembled WGS sequence"/>
</dbReference>
<dbReference type="InterPro" id="IPR039576">
    <property type="entry name" value="APBB1/2/3"/>
</dbReference>
<evidence type="ECO:0000313" key="5">
    <source>
        <dbReference type="Proteomes" id="UP000002320"/>
    </source>
</evidence>
<dbReference type="STRING" id="7176.B0XJC7"/>
<organism>
    <name type="scientific">Culex quinquefasciatus</name>
    <name type="common">Southern house mosquito</name>
    <name type="synonym">Culex pungens</name>
    <dbReference type="NCBI Taxonomy" id="7176"/>
    <lineage>
        <taxon>Eukaryota</taxon>
        <taxon>Metazoa</taxon>
        <taxon>Ecdysozoa</taxon>
        <taxon>Arthropoda</taxon>
        <taxon>Hexapoda</taxon>
        <taxon>Insecta</taxon>
        <taxon>Pterygota</taxon>
        <taxon>Neoptera</taxon>
        <taxon>Endopterygota</taxon>
        <taxon>Diptera</taxon>
        <taxon>Nematocera</taxon>
        <taxon>Culicoidea</taxon>
        <taxon>Culicidae</taxon>
        <taxon>Culicinae</taxon>
        <taxon>Culicini</taxon>
        <taxon>Culex</taxon>
        <taxon>Culex</taxon>
    </lineage>
</organism>
<evidence type="ECO:0000313" key="4">
    <source>
        <dbReference type="EnsemblMetazoa" id="CPIJ019386-PA"/>
    </source>
</evidence>
<feature type="region of interest" description="Disordered" evidence="1">
    <location>
        <begin position="276"/>
        <end position="333"/>
    </location>
</feature>
<dbReference type="Gene3D" id="2.20.70.10">
    <property type="match status" value="1"/>
</dbReference>
<dbReference type="EnsemblMetazoa" id="CPIJ019386-RA">
    <property type="protein sequence ID" value="CPIJ019386-PA"/>
    <property type="gene ID" value="CPIJ019386"/>
</dbReference>
<dbReference type="InParanoid" id="B0XJC7"/>
<dbReference type="OrthoDB" id="10051137at2759"/>
<dbReference type="KEGG" id="cqu:CpipJ_CPIJ019386"/>
<evidence type="ECO:0000313" key="3">
    <source>
        <dbReference type="EMBL" id="EDS30215.1"/>
    </source>
</evidence>
<dbReference type="InterPro" id="IPR001202">
    <property type="entry name" value="WW_dom"/>
</dbReference>
<dbReference type="GO" id="GO:0001540">
    <property type="term" value="F:amyloid-beta binding"/>
    <property type="evidence" value="ECO:0007669"/>
    <property type="project" value="InterPro"/>
</dbReference>
<feature type="domain" description="WW" evidence="2">
    <location>
        <begin position="313"/>
        <end position="345"/>
    </location>
</feature>
<gene>
    <name evidence="4" type="primary">6053709</name>
    <name evidence="3" type="ORF">CpipJ_CPIJ019386</name>
</gene>
<reference evidence="3" key="1">
    <citation type="submission" date="2007-03" db="EMBL/GenBank/DDBJ databases">
        <title>Annotation of Culex pipiens quinquefasciatus.</title>
        <authorList>
            <consortium name="The Broad Institute Genome Sequencing Platform"/>
            <person name="Atkinson P.W."/>
            <person name="Hemingway J."/>
            <person name="Christensen B.M."/>
            <person name="Higgs S."/>
            <person name="Kodira C."/>
            <person name="Hannick L."/>
            <person name="Megy K."/>
            <person name="O'Leary S."/>
            <person name="Pearson M."/>
            <person name="Haas B.J."/>
            <person name="Mauceli E."/>
            <person name="Wortman J.R."/>
            <person name="Lee N.H."/>
            <person name="Guigo R."/>
            <person name="Stanke M."/>
            <person name="Alvarado L."/>
            <person name="Amedeo P."/>
            <person name="Antoine C.H."/>
            <person name="Arensburger P."/>
            <person name="Bidwell S.L."/>
            <person name="Crawford M."/>
            <person name="Camaro F."/>
            <person name="Devon K."/>
            <person name="Engels R."/>
            <person name="Hammond M."/>
            <person name="Howarth C."/>
            <person name="Koehrsen M."/>
            <person name="Lawson D."/>
            <person name="Montgomery P."/>
            <person name="Nene V."/>
            <person name="Nusbaum C."/>
            <person name="Puiu D."/>
            <person name="Romero-Severson J."/>
            <person name="Severson D.W."/>
            <person name="Shumway M."/>
            <person name="Sisk P."/>
            <person name="Stolte C."/>
            <person name="Zeng Q."/>
            <person name="Eisenstadt E."/>
            <person name="Fraser-Liggett C."/>
            <person name="Strausberg R."/>
            <person name="Galagan J."/>
            <person name="Birren B."/>
            <person name="Collins F.H."/>
        </authorList>
    </citation>
    <scope>NUCLEOTIDE SEQUENCE [LARGE SCALE GENOMIC DNA]</scope>
    <source>
        <strain evidence="3">JHB</strain>
    </source>
</reference>
<dbReference type="VEuPathDB" id="VectorBase:CQUJHB006701"/>
<dbReference type="CDD" id="cd00201">
    <property type="entry name" value="WW"/>
    <property type="match status" value="1"/>
</dbReference>
<dbReference type="PROSITE" id="PS50020">
    <property type="entry name" value="WW_DOMAIN_2"/>
    <property type="match status" value="1"/>
</dbReference>
<sequence length="500" mass="56691">MDDLDSLRKKLASLFGYQRQIADAIASITNELISRAIQDETVVRENAQLRRRNRRLEDRLCKFERIQEERGRSPRSNHNSSRWPLRKLVFCPGDECTYHLPIYEESCYVAAMGQRHLYDLAGENQYSEIGGNFYEDLKKNGLLSYENPNYHMDPLRMERNSHLYEEIISELQQQGTLRPAGAVNLVARDPNRKGYLDIRDTMGVGVDGPKEVDGSPKHKQKMLDGSPGAESETQKDQNSEKGEKTDQQEHQVQENGAEIKHIAGTLNADDLYALPNKKKQEVGEVPPEDDDVDGDEEDKQEDIDAIEDKDKTNDLPPGWEKHEDNGGPYYWHIKSGTIQREPPVWPKEPPTTQELTKTNATAAVAPTPRCIQNSMFSQTLVNLYGTPKPESSSTSSSSGRLHESITSVTRSSTSSALDQEDERRRREEIALKRRSFPLKSDTDRSIRFAVRSLGWVEIAEEDLTPERSSKAVNKCIVDLSLGRNELLDVVGRWGDLTIIK</sequence>
<dbReference type="HOGENOM" id="CLU_545434_0_0_1"/>
<feature type="region of interest" description="Disordered" evidence="1">
    <location>
        <begin position="386"/>
        <end position="424"/>
    </location>
</feature>
<keyword evidence="5" id="KW-1185">Reference proteome</keyword>
<dbReference type="PANTHER" id="PTHR14058:SF8">
    <property type="entry name" value="PROTEIN FE65 HOMOLOG"/>
    <property type="match status" value="1"/>
</dbReference>
<protein>
    <recommendedName>
        <fullName evidence="2">WW domain-containing protein</fullName>
    </recommendedName>
</protein>
<dbReference type="GO" id="GO:0005737">
    <property type="term" value="C:cytoplasm"/>
    <property type="evidence" value="ECO:0007669"/>
    <property type="project" value="TreeGrafter"/>
</dbReference>
<feature type="compositionally biased region" description="Low complexity" evidence="1">
    <location>
        <begin position="391"/>
        <end position="415"/>
    </location>
</feature>
<dbReference type="GO" id="GO:0005634">
    <property type="term" value="C:nucleus"/>
    <property type="evidence" value="ECO:0007669"/>
    <property type="project" value="TreeGrafter"/>
</dbReference>
<feature type="compositionally biased region" description="Basic and acidic residues" evidence="1">
    <location>
        <begin position="306"/>
        <end position="325"/>
    </location>
</feature>
<dbReference type="EMBL" id="DS233483">
    <property type="protein sequence ID" value="EDS30215.1"/>
    <property type="molecule type" value="Genomic_DNA"/>
</dbReference>
<dbReference type="InterPro" id="IPR011993">
    <property type="entry name" value="PH-like_dom_sf"/>
</dbReference>
<dbReference type="eggNOG" id="ENOG502QT08">
    <property type="taxonomic scope" value="Eukaryota"/>
</dbReference>
<dbReference type="Gene3D" id="2.30.29.30">
    <property type="entry name" value="Pleckstrin-homology domain (PH domain)/Phosphotyrosine-binding domain (PTB)"/>
    <property type="match status" value="1"/>
</dbReference>
<feature type="compositionally biased region" description="Basic and acidic residues" evidence="1">
    <location>
        <begin position="232"/>
        <end position="253"/>
    </location>
</feature>
<evidence type="ECO:0000259" key="2">
    <source>
        <dbReference type="PROSITE" id="PS50020"/>
    </source>
</evidence>
<feature type="compositionally biased region" description="Acidic residues" evidence="1">
    <location>
        <begin position="286"/>
        <end position="305"/>
    </location>
</feature>
<evidence type="ECO:0000256" key="1">
    <source>
        <dbReference type="SAM" id="MobiDB-lite"/>
    </source>
</evidence>
<dbReference type="InterPro" id="IPR036020">
    <property type="entry name" value="WW_dom_sf"/>
</dbReference>
<dbReference type="AlphaFoldDB" id="B0XJC7"/>